<feature type="non-terminal residue" evidence="2">
    <location>
        <position position="1"/>
    </location>
</feature>
<dbReference type="RefSeq" id="WP_194664751.1">
    <property type="nucleotide sequence ID" value="NZ_RDPI01000915.1"/>
</dbReference>
<evidence type="ECO:0000313" key="2">
    <source>
        <dbReference type="EMBL" id="MBF4376572.1"/>
    </source>
</evidence>
<dbReference type="Pfam" id="PF13304">
    <property type="entry name" value="AAA_21"/>
    <property type="match status" value="1"/>
</dbReference>
<accession>A0ABR9ZE75</accession>
<dbReference type="Gene3D" id="3.40.50.300">
    <property type="entry name" value="P-loop containing nucleotide triphosphate hydrolases"/>
    <property type="match status" value="1"/>
</dbReference>
<dbReference type="InterPro" id="IPR051396">
    <property type="entry name" value="Bact_Antivir_Def_Nuclease"/>
</dbReference>
<reference evidence="2 3" key="1">
    <citation type="journal article" date="2021" name="PeerJ">
        <title>Analysis of 44 Vibrio anguillarum genomes reveals high genetic diversity.</title>
        <authorList>
            <person name="Hansen M.J."/>
            <person name="Dalsgaard I."/>
        </authorList>
    </citation>
    <scope>NUCLEOTIDE SEQUENCE [LARGE SCALE GENOMIC DNA]</scope>
    <source>
        <strain evidence="2 3">040915-1/1B</strain>
    </source>
</reference>
<name>A0ABR9ZE75_VIBAN</name>
<dbReference type="EMBL" id="RDPI01000915">
    <property type="protein sequence ID" value="MBF4376572.1"/>
    <property type="molecule type" value="Genomic_DNA"/>
</dbReference>
<dbReference type="SUPFAM" id="SSF52540">
    <property type="entry name" value="P-loop containing nucleoside triphosphate hydrolases"/>
    <property type="match status" value="1"/>
</dbReference>
<gene>
    <name evidence="2" type="ORF">EAY46_26700</name>
</gene>
<dbReference type="Proteomes" id="UP000726136">
    <property type="component" value="Unassembled WGS sequence"/>
</dbReference>
<keyword evidence="3" id="KW-1185">Reference proteome</keyword>
<evidence type="ECO:0000313" key="3">
    <source>
        <dbReference type="Proteomes" id="UP000726136"/>
    </source>
</evidence>
<dbReference type="InterPro" id="IPR003959">
    <property type="entry name" value="ATPase_AAA_core"/>
</dbReference>
<feature type="domain" description="ATPase AAA-type core" evidence="1">
    <location>
        <begin position="2"/>
        <end position="79"/>
    </location>
</feature>
<evidence type="ECO:0000259" key="1">
    <source>
        <dbReference type="Pfam" id="PF13304"/>
    </source>
</evidence>
<proteinExistence type="predicted"/>
<protein>
    <submittedName>
        <fullName evidence="2">Chromosome segregation protein SMC</fullName>
    </submittedName>
</protein>
<comment type="caution">
    <text evidence="2">The sequence shown here is derived from an EMBL/GenBank/DDBJ whole genome shotgun (WGS) entry which is preliminary data.</text>
</comment>
<dbReference type="PANTHER" id="PTHR43581">
    <property type="entry name" value="ATP/GTP PHOSPHATASE"/>
    <property type="match status" value="1"/>
</dbReference>
<sequence>DGSVTFRELSEGEQQLLTVLGLLRFTAEEESLFLLDEPDTHLNPKWSVDYIDYLNKFVNSGSKGENNSHIVLTTHNPIAIAELTRDQVQILSRDDETRTIESHKPHYDPQGMGYAGIITSDMFGLGSSLDKRTQKRLETYRALASIENKTKFEALRFQVISEWLDNDRFSMSQRDDDYERYIKIRNSLLKEQSGMDDYQQLVNFALSLSQEKRDEIAKQAITKLLQEDQR</sequence>
<organism evidence="2 3">
    <name type="scientific">Vibrio anguillarum</name>
    <name type="common">Listonella anguillarum</name>
    <dbReference type="NCBI Taxonomy" id="55601"/>
    <lineage>
        <taxon>Bacteria</taxon>
        <taxon>Pseudomonadati</taxon>
        <taxon>Pseudomonadota</taxon>
        <taxon>Gammaproteobacteria</taxon>
        <taxon>Vibrionales</taxon>
        <taxon>Vibrionaceae</taxon>
        <taxon>Vibrio</taxon>
    </lineage>
</organism>
<dbReference type="PANTHER" id="PTHR43581:SF4">
    <property type="entry name" value="ATP_GTP PHOSPHATASE"/>
    <property type="match status" value="1"/>
</dbReference>
<dbReference type="InterPro" id="IPR027417">
    <property type="entry name" value="P-loop_NTPase"/>
</dbReference>